<dbReference type="InterPro" id="IPR058504">
    <property type="entry name" value="DUF8191"/>
</dbReference>
<organism evidence="3 4">
    <name type="scientific">Coprinopsis marcescibilis</name>
    <name type="common">Agaric fungus</name>
    <name type="synonym">Psathyrella marcescibilis</name>
    <dbReference type="NCBI Taxonomy" id="230819"/>
    <lineage>
        <taxon>Eukaryota</taxon>
        <taxon>Fungi</taxon>
        <taxon>Dikarya</taxon>
        <taxon>Basidiomycota</taxon>
        <taxon>Agaricomycotina</taxon>
        <taxon>Agaricomycetes</taxon>
        <taxon>Agaricomycetidae</taxon>
        <taxon>Agaricales</taxon>
        <taxon>Agaricineae</taxon>
        <taxon>Psathyrellaceae</taxon>
        <taxon>Coprinopsis</taxon>
    </lineage>
</organism>
<name>A0A5C3KHR3_COPMA</name>
<dbReference type="EMBL" id="ML210335">
    <property type="protein sequence ID" value="TFK19564.1"/>
    <property type="molecule type" value="Genomic_DNA"/>
</dbReference>
<keyword evidence="4" id="KW-1185">Reference proteome</keyword>
<dbReference type="Pfam" id="PF26609">
    <property type="entry name" value="DUF8191"/>
    <property type="match status" value="1"/>
</dbReference>
<gene>
    <name evidence="3" type="ORF">FA15DRAFT_674330</name>
</gene>
<dbReference type="OrthoDB" id="3063271at2759"/>
<feature type="region of interest" description="Disordered" evidence="1">
    <location>
        <begin position="43"/>
        <end position="74"/>
    </location>
</feature>
<protein>
    <recommendedName>
        <fullName evidence="2">DUF8191 domain-containing protein</fullName>
    </recommendedName>
</protein>
<dbReference type="STRING" id="230819.A0A5C3KHR3"/>
<evidence type="ECO:0000256" key="1">
    <source>
        <dbReference type="SAM" id="MobiDB-lite"/>
    </source>
</evidence>
<feature type="region of interest" description="Disordered" evidence="1">
    <location>
        <begin position="335"/>
        <end position="390"/>
    </location>
</feature>
<feature type="region of interest" description="Disordered" evidence="1">
    <location>
        <begin position="270"/>
        <end position="303"/>
    </location>
</feature>
<dbReference type="Proteomes" id="UP000307440">
    <property type="component" value="Unassembled WGS sequence"/>
</dbReference>
<dbReference type="AlphaFoldDB" id="A0A5C3KHR3"/>
<evidence type="ECO:0000313" key="4">
    <source>
        <dbReference type="Proteomes" id="UP000307440"/>
    </source>
</evidence>
<feature type="compositionally biased region" description="Acidic residues" evidence="1">
    <location>
        <begin position="335"/>
        <end position="344"/>
    </location>
</feature>
<feature type="compositionally biased region" description="Basic and acidic residues" evidence="1">
    <location>
        <begin position="345"/>
        <end position="356"/>
    </location>
</feature>
<evidence type="ECO:0000259" key="2">
    <source>
        <dbReference type="Pfam" id="PF26609"/>
    </source>
</evidence>
<evidence type="ECO:0000313" key="3">
    <source>
        <dbReference type="EMBL" id="TFK19564.1"/>
    </source>
</evidence>
<feature type="domain" description="DUF8191" evidence="2">
    <location>
        <begin position="159"/>
        <end position="249"/>
    </location>
</feature>
<reference evidence="3 4" key="1">
    <citation type="journal article" date="2019" name="Nat. Ecol. Evol.">
        <title>Megaphylogeny resolves global patterns of mushroom evolution.</title>
        <authorList>
            <person name="Varga T."/>
            <person name="Krizsan K."/>
            <person name="Foldi C."/>
            <person name="Dima B."/>
            <person name="Sanchez-Garcia M."/>
            <person name="Sanchez-Ramirez S."/>
            <person name="Szollosi G.J."/>
            <person name="Szarkandi J.G."/>
            <person name="Papp V."/>
            <person name="Albert L."/>
            <person name="Andreopoulos W."/>
            <person name="Angelini C."/>
            <person name="Antonin V."/>
            <person name="Barry K.W."/>
            <person name="Bougher N.L."/>
            <person name="Buchanan P."/>
            <person name="Buyck B."/>
            <person name="Bense V."/>
            <person name="Catcheside P."/>
            <person name="Chovatia M."/>
            <person name="Cooper J."/>
            <person name="Damon W."/>
            <person name="Desjardin D."/>
            <person name="Finy P."/>
            <person name="Geml J."/>
            <person name="Haridas S."/>
            <person name="Hughes K."/>
            <person name="Justo A."/>
            <person name="Karasinski D."/>
            <person name="Kautmanova I."/>
            <person name="Kiss B."/>
            <person name="Kocsube S."/>
            <person name="Kotiranta H."/>
            <person name="LaButti K.M."/>
            <person name="Lechner B.E."/>
            <person name="Liimatainen K."/>
            <person name="Lipzen A."/>
            <person name="Lukacs Z."/>
            <person name="Mihaltcheva S."/>
            <person name="Morgado L.N."/>
            <person name="Niskanen T."/>
            <person name="Noordeloos M.E."/>
            <person name="Ohm R.A."/>
            <person name="Ortiz-Santana B."/>
            <person name="Ovrebo C."/>
            <person name="Racz N."/>
            <person name="Riley R."/>
            <person name="Savchenko A."/>
            <person name="Shiryaev A."/>
            <person name="Soop K."/>
            <person name="Spirin V."/>
            <person name="Szebenyi C."/>
            <person name="Tomsovsky M."/>
            <person name="Tulloss R.E."/>
            <person name="Uehling J."/>
            <person name="Grigoriev I.V."/>
            <person name="Vagvolgyi C."/>
            <person name="Papp T."/>
            <person name="Martin F.M."/>
            <person name="Miettinen O."/>
            <person name="Hibbett D.S."/>
            <person name="Nagy L.G."/>
        </authorList>
    </citation>
    <scope>NUCLEOTIDE SEQUENCE [LARGE SCALE GENOMIC DNA]</scope>
    <source>
        <strain evidence="3 4">CBS 121175</strain>
    </source>
</reference>
<sequence>MTEKPDFASQVVELKKKLAKKEEALEKRDIEIKRLTKENRELLKLEQDDGSAAGGRNADDEHVDSEGEDTNEPVFPMWDGYDELYKCLECTGEVDEDVCVGCGREYLTPDPNPLSCSTVSQATLPDRSLRRRGSTPMFDVGEIRVPDRWIDREDEYCELIQRGATQLMCDTFHLTFSEEEGIFAIADEELREELAGPAIKDDDVWKIYLGRRLELDVEDHDGSEFIEGLLEDAVLFTTRNFPSKWQTKREGPNLWVTRPGNEDAVEVGNVEREDEHEDAAESGNEGDGGSYESDESGNGYIEDLPTWVHVGGCQDPNTGEAIVEHKYYDTYEDELSSDEMDVEEDGLKTPKSEDGARYGTSGTLPDETMDGYSSCDSDFDSDDELSGDEITGLVEDYRHYYKS</sequence>
<accession>A0A5C3KHR3</accession>
<feature type="compositionally biased region" description="Acidic residues" evidence="1">
    <location>
        <begin position="377"/>
        <end position="387"/>
    </location>
</feature>
<feature type="compositionally biased region" description="Acidic residues" evidence="1">
    <location>
        <begin position="61"/>
        <end position="71"/>
    </location>
</feature>
<proteinExistence type="predicted"/>